<evidence type="ECO:0000313" key="2">
    <source>
        <dbReference type="EMBL" id="EGO25747.1"/>
    </source>
</evidence>
<dbReference type="AlphaFoldDB" id="F8NTS7"/>
<evidence type="ECO:0000256" key="1">
    <source>
        <dbReference type="SAM" id="MobiDB-lite"/>
    </source>
</evidence>
<feature type="non-terminal residue" evidence="2">
    <location>
        <position position="1"/>
    </location>
</feature>
<dbReference type="Proteomes" id="UP000008064">
    <property type="component" value="Unassembled WGS sequence"/>
</dbReference>
<organism>
    <name type="scientific">Serpula lacrymans var. lacrymans (strain S7.9)</name>
    <name type="common">Dry rot fungus</name>
    <dbReference type="NCBI Taxonomy" id="578457"/>
    <lineage>
        <taxon>Eukaryota</taxon>
        <taxon>Fungi</taxon>
        <taxon>Dikarya</taxon>
        <taxon>Basidiomycota</taxon>
        <taxon>Agaricomycotina</taxon>
        <taxon>Agaricomycetes</taxon>
        <taxon>Agaricomycetidae</taxon>
        <taxon>Boletales</taxon>
        <taxon>Coniophorineae</taxon>
        <taxon>Serpulaceae</taxon>
        <taxon>Serpula</taxon>
    </lineage>
</organism>
<name>F8NTS7_SERL9</name>
<dbReference type="HOGENOM" id="CLU_1911757_0_0_1"/>
<reference evidence="2" key="1">
    <citation type="submission" date="2011-04" db="EMBL/GenBank/DDBJ databases">
        <title>Evolution of plant cell wall degrading machinery underlies the functional diversity of forest fungi.</title>
        <authorList>
            <consortium name="US DOE Joint Genome Institute (JGI-PGF)"/>
            <person name="Eastwood D.C."/>
            <person name="Floudas D."/>
            <person name="Binder M."/>
            <person name="Majcherczyk A."/>
            <person name="Schneider P."/>
            <person name="Aerts A."/>
            <person name="Asiegbu F.O."/>
            <person name="Baker S.E."/>
            <person name="Barry K."/>
            <person name="Bendiksby M."/>
            <person name="Blumentritt M."/>
            <person name="Coutinho P.M."/>
            <person name="Cullen D."/>
            <person name="Cullen D."/>
            <person name="Gathman A."/>
            <person name="Goodell B."/>
            <person name="Henrissat B."/>
            <person name="Ihrmark K."/>
            <person name="Kauserud H."/>
            <person name="Kohler A."/>
            <person name="LaButti K."/>
            <person name="Lapidus A."/>
            <person name="Lavin J.L."/>
            <person name="Lee Y.-H."/>
            <person name="Lindquist E."/>
            <person name="Lilly W."/>
            <person name="Lucas S."/>
            <person name="Morin E."/>
            <person name="Murat C."/>
            <person name="Oguiza J.A."/>
            <person name="Park J."/>
            <person name="Pisabarro A.G."/>
            <person name="Riley R."/>
            <person name="Rosling A."/>
            <person name="Salamov A."/>
            <person name="Schmidt O."/>
            <person name="Schmutz J."/>
            <person name="Skrede I."/>
            <person name="Stenlid J."/>
            <person name="Wiebenga A."/>
            <person name="Xie X."/>
            <person name="Kues U."/>
            <person name="Hibbett D.S."/>
            <person name="Hoffmeister D."/>
            <person name="Hogberg N."/>
            <person name="Martin F."/>
            <person name="Grigoriev I.V."/>
            <person name="Watkinson S.C."/>
        </authorList>
    </citation>
    <scope>NUCLEOTIDE SEQUENCE</scope>
    <source>
        <strain evidence="2">S7.9</strain>
    </source>
</reference>
<proteinExistence type="predicted"/>
<feature type="compositionally biased region" description="Polar residues" evidence="1">
    <location>
        <begin position="27"/>
        <end position="38"/>
    </location>
</feature>
<feature type="region of interest" description="Disordered" evidence="1">
    <location>
        <begin position="1"/>
        <end position="40"/>
    </location>
</feature>
<protein>
    <submittedName>
        <fullName evidence="2">Uncharacterized protein</fullName>
    </submittedName>
</protein>
<dbReference type="GeneID" id="18819048"/>
<feature type="non-terminal residue" evidence="2">
    <location>
        <position position="133"/>
    </location>
</feature>
<gene>
    <name evidence="2" type="ORF">SERLADRAFT_466323</name>
</gene>
<dbReference type="EMBL" id="GL945433">
    <property type="protein sequence ID" value="EGO25747.1"/>
    <property type="molecule type" value="Genomic_DNA"/>
</dbReference>
<feature type="region of interest" description="Disordered" evidence="1">
    <location>
        <begin position="110"/>
        <end position="133"/>
    </location>
</feature>
<sequence length="133" mass="13720">TSEGEQERGQGVEYERYQVSEGYNYHQHGQTADNGTQHQQDDALVARLLAEILAPSPVLTPNALPQVEDEGTALVSGTAPAAKSTTTSSCTLARPSNEVARAEAPVSGVSAASSVFDGPGVDGVGARPLTELG</sequence>
<dbReference type="RefSeq" id="XP_007317869.1">
    <property type="nucleotide sequence ID" value="XM_007317807.1"/>
</dbReference>
<accession>F8NTS7</accession>
<feature type="compositionally biased region" description="Basic and acidic residues" evidence="1">
    <location>
        <begin position="1"/>
        <end position="18"/>
    </location>
</feature>
<dbReference type="KEGG" id="sla:SERLADRAFT_466323"/>